<evidence type="ECO:0000313" key="2">
    <source>
        <dbReference type="EMBL" id="CAH2098748.1"/>
    </source>
</evidence>
<reference evidence="2" key="1">
    <citation type="submission" date="2022-03" db="EMBL/GenBank/DDBJ databases">
        <authorList>
            <person name="Tunstrom K."/>
        </authorList>
    </citation>
    <scope>NUCLEOTIDE SEQUENCE</scope>
</reference>
<keyword evidence="1" id="KW-1133">Transmembrane helix</keyword>
<name>A0AAU9UL69_EUPED</name>
<accession>A0AAU9UL69</accession>
<proteinExistence type="predicted"/>
<keyword evidence="3" id="KW-1185">Reference proteome</keyword>
<evidence type="ECO:0000313" key="3">
    <source>
        <dbReference type="Proteomes" id="UP001153954"/>
    </source>
</evidence>
<keyword evidence="1" id="KW-0472">Membrane</keyword>
<protein>
    <submittedName>
        <fullName evidence="2">Uncharacterized protein</fullName>
    </submittedName>
</protein>
<dbReference type="Proteomes" id="UP001153954">
    <property type="component" value="Unassembled WGS sequence"/>
</dbReference>
<sequence>MHSDGGWKRSIAFRSVNTGETAWKPKSDADLQSALIPQELNPAFAPDKDSPWQAVIPIRYRRDIESESILYKLKTYSRVVACVVLAISAFIEIVVYLIELYSM</sequence>
<gene>
    <name evidence="2" type="ORF">EEDITHA_LOCUS13832</name>
</gene>
<keyword evidence="1" id="KW-0812">Transmembrane</keyword>
<dbReference type="AlphaFoldDB" id="A0AAU9UL69"/>
<dbReference type="EMBL" id="CAKOGL010000020">
    <property type="protein sequence ID" value="CAH2098748.1"/>
    <property type="molecule type" value="Genomic_DNA"/>
</dbReference>
<organism evidence="2 3">
    <name type="scientific">Euphydryas editha</name>
    <name type="common">Edith's checkerspot</name>
    <dbReference type="NCBI Taxonomy" id="104508"/>
    <lineage>
        <taxon>Eukaryota</taxon>
        <taxon>Metazoa</taxon>
        <taxon>Ecdysozoa</taxon>
        <taxon>Arthropoda</taxon>
        <taxon>Hexapoda</taxon>
        <taxon>Insecta</taxon>
        <taxon>Pterygota</taxon>
        <taxon>Neoptera</taxon>
        <taxon>Endopterygota</taxon>
        <taxon>Lepidoptera</taxon>
        <taxon>Glossata</taxon>
        <taxon>Ditrysia</taxon>
        <taxon>Papilionoidea</taxon>
        <taxon>Nymphalidae</taxon>
        <taxon>Nymphalinae</taxon>
        <taxon>Euphydryas</taxon>
    </lineage>
</organism>
<evidence type="ECO:0000256" key="1">
    <source>
        <dbReference type="SAM" id="Phobius"/>
    </source>
</evidence>
<comment type="caution">
    <text evidence="2">The sequence shown here is derived from an EMBL/GenBank/DDBJ whole genome shotgun (WGS) entry which is preliminary data.</text>
</comment>
<feature type="transmembrane region" description="Helical" evidence="1">
    <location>
        <begin position="79"/>
        <end position="98"/>
    </location>
</feature>